<evidence type="ECO:0000256" key="7">
    <source>
        <dbReference type="SAM" id="Phobius"/>
    </source>
</evidence>
<feature type="signal peptide" evidence="8">
    <location>
        <begin position="1"/>
        <end position="23"/>
    </location>
</feature>
<name>A0AAD8BX58_BIOPF</name>
<organism evidence="11 12">
    <name type="scientific">Biomphalaria pfeifferi</name>
    <name type="common">Bloodfluke planorb</name>
    <name type="synonym">Freshwater snail</name>
    <dbReference type="NCBI Taxonomy" id="112525"/>
    <lineage>
        <taxon>Eukaryota</taxon>
        <taxon>Metazoa</taxon>
        <taxon>Spiralia</taxon>
        <taxon>Lophotrochozoa</taxon>
        <taxon>Mollusca</taxon>
        <taxon>Gastropoda</taxon>
        <taxon>Heterobranchia</taxon>
        <taxon>Euthyneura</taxon>
        <taxon>Panpulmonata</taxon>
        <taxon>Hygrophila</taxon>
        <taxon>Lymnaeoidea</taxon>
        <taxon>Planorbidae</taxon>
        <taxon>Biomphalaria</taxon>
    </lineage>
</organism>
<comment type="caution">
    <text evidence="11">The sequence shown here is derived from an EMBL/GenBank/DDBJ whole genome shotgun (WGS) entry which is preliminary data.</text>
</comment>
<evidence type="ECO:0000313" key="11">
    <source>
        <dbReference type="EMBL" id="KAK0062296.1"/>
    </source>
</evidence>
<feature type="chain" id="PRO_5042028941" evidence="8">
    <location>
        <begin position="24"/>
        <end position="1162"/>
    </location>
</feature>
<gene>
    <name evidence="11" type="ORF">Bpfe_008397</name>
</gene>
<dbReference type="AlphaFoldDB" id="A0AAD8BX58"/>
<feature type="domain" description="VWFD" evidence="10">
    <location>
        <begin position="685"/>
        <end position="902"/>
    </location>
</feature>
<protein>
    <submittedName>
        <fullName evidence="11">Sushi domain-containing protein 2</fullName>
    </submittedName>
</protein>
<dbReference type="InterPro" id="IPR001846">
    <property type="entry name" value="VWF_type-D"/>
</dbReference>
<reference evidence="11" key="1">
    <citation type="journal article" date="2023" name="PLoS Negl. Trop. Dis.">
        <title>A genome sequence for Biomphalaria pfeifferi, the major vector snail for the human-infecting parasite Schistosoma mansoni.</title>
        <authorList>
            <person name="Bu L."/>
            <person name="Lu L."/>
            <person name="Laidemitt M.R."/>
            <person name="Zhang S.M."/>
            <person name="Mutuku M."/>
            <person name="Mkoji G."/>
            <person name="Steinauer M."/>
            <person name="Loker E.S."/>
        </authorList>
    </citation>
    <scope>NUCLEOTIDE SEQUENCE</scope>
    <source>
        <strain evidence="11">KasaAsao</strain>
    </source>
</reference>
<dbReference type="SMART" id="SM00539">
    <property type="entry name" value="NIDO"/>
    <property type="match status" value="1"/>
</dbReference>
<accession>A0AAD8BX58</accession>
<dbReference type="PROSITE" id="PS50856">
    <property type="entry name" value="AMOP"/>
    <property type="match status" value="1"/>
</dbReference>
<dbReference type="EMBL" id="JASAOG010000026">
    <property type="protein sequence ID" value="KAK0062296.1"/>
    <property type="molecule type" value="Genomic_DNA"/>
</dbReference>
<dbReference type="InterPro" id="IPR051495">
    <property type="entry name" value="Epithelial_Barrier/Signaling"/>
</dbReference>
<reference evidence="11" key="2">
    <citation type="submission" date="2023-04" db="EMBL/GenBank/DDBJ databases">
        <authorList>
            <person name="Bu L."/>
            <person name="Lu L."/>
            <person name="Laidemitt M.R."/>
            <person name="Zhang S.M."/>
            <person name="Mutuku M."/>
            <person name="Mkoji G."/>
            <person name="Steinauer M."/>
            <person name="Loker E.S."/>
        </authorList>
    </citation>
    <scope>NUCLEOTIDE SEQUENCE</scope>
    <source>
        <strain evidence="11">KasaAsao</strain>
        <tissue evidence="11">Whole Snail</tissue>
    </source>
</reference>
<dbReference type="GO" id="GO:0007160">
    <property type="term" value="P:cell-matrix adhesion"/>
    <property type="evidence" value="ECO:0007669"/>
    <property type="project" value="InterPro"/>
</dbReference>
<evidence type="ECO:0000259" key="9">
    <source>
        <dbReference type="PROSITE" id="PS50856"/>
    </source>
</evidence>
<evidence type="ECO:0000256" key="5">
    <source>
        <dbReference type="ARBA" id="ARBA00023157"/>
    </source>
</evidence>
<dbReference type="PANTHER" id="PTHR13802">
    <property type="entry name" value="MUCIN 4-RELATED"/>
    <property type="match status" value="1"/>
</dbReference>
<dbReference type="InterPro" id="IPR056619">
    <property type="entry name" value="C8-3_MUC4"/>
</dbReference>
<dbReference type="Proteomes" id="UP001233172">
    <property type="component" value="Unassembled WGS sequence"/>
</dbReference>
<dbReference type="Pfam" id="PF00094">
    <property type="entry name" value="VWD"/>
    <property type="match status" value="1"/>
</dbReference>
<sequence>MALREAGVLGAIFLICVLFPVKASLTKEAPPSMQTPPLFNFGRDHGDIQFTDSSDHNIELPFNISYFGTSYKTLHISADGVLSFERQINYMENVKWWEGVRKSNIDLPFIAPYYHSGFPMHALESTEYQGEIFYKIFTPSNLSTNDHYYSEKKSLASYLSSYLPDRVVNPPYHFEASLIIIVTWHNVAAKQLDSDKVCTKNQPCPGATFQAVIAADRESTFVIFNYKEMNITFHETYVAGFNGGEGRGWYDVIPCHGKCGHSMNLSRTNELPNFKGSDFKGRFILNVGNDLIVRGGCLPDEIKAGMLEVYPLEVGMFGGEMLQVSGRCRPSSSKFYCKFGDDQYITEGIMVNEVKGNCPVPMMTKIGPVHVSWSFDRNNWSSDNIITVVLPEKVDLSTNIHKDIKEQWYSRDAKHITITWDRTKFSSSSETKVHVKLLGYRETDSTVEYKELQHFGEVHNSDGKYELTVADHQCKSNCRDFEIGLFEISLPVELHVDAVERVAIRYGPFPLGWYVNYQLEEELGSDWSNTLCLEWRDRDSNNKEWLEDLLPCPCNLDQALADFGRFQPDPGCNLYTGSKCYYHKEVKHCVRSIVTTKDGAGNQCCYGNDGNLIYSQLSYQGSTPDRSHVWGAVPYGKPNLVPSLSHWKHDVVSYYYCCLWNANQLCYEYMELRPTTDCKKYEPPGIAFLRGDPHITTFDGQTYTFIGSGDYKMVELEKVVTIHGRFSSRPNAKYIGIHSDSWKPKVLTSIYIQNENEKGGGERIEIHPAPERTNRPHGLDIRVGNTRKFFFNESTLWQDFEGYSIVNNALPGHTNRHDNFTVLLNNNIGVNVLGVNGLLHLMVALPSQLKSSKGLGLLGNFDDRTGNDYVSYQGGFISPNAEKAKLHEEFAKSWAVQKEHSLFPFPKDPEVFVEGSRYFEFKDLPDSPDGLSNSALSGVCGNNEHCMYDYKISGSREIALSTLSADTLFSYVKSSIFKVENCGLPQVGKLAELNQYNFSVGHEIKVTGCKENRNFIGETMLKCVRERLDEAEKEDRNDYGDIKKDPNDKLEYITHWVPRPSEVCSAEESSDASLGLYIGIAVGAAVLLIIIIIIVVIVAKKRKTGKARTGKENPTPASRVKRGEVKDPDAAEAMLEEVNQRSPVYKPSKDTVRMSEVQGQAV</sequence>
<feature type="transmembrane region" description="Helical" evidence="7">
    <location>
        <begin position="1074"/>
        <end position="1099"/>
    </location>
</feature>
<dbReference type="PROSITE" id="PS51233">
    <property type="entry name" value="VWFD"/>
    <property type="match status" value="1"/>
</dbReference>
<evidence type="ECO:0000256" key="2">
    <source>
        <dbReference type="ARBA" id="ARBA00022692"/>
    </source>
</evidence>
<dbReference type="SMART" id="SM00723">
    <property type="entry name" value="AMOP"/>
    <property type="match status" value="1"/>
</dbReference>
<evidence type="ECO:0000256" key="3">
    <source>
        <dbReference type="ARBA" id="ARBA00022989"/>
    </source>
</evidence>
<keyword evidence="2 7" id="KW-0812">Transmembrane</keyword>
<dbReference type="Pfam" id="PF06119">
    <property type="entry name" value="NIDO"/>
    <property type="match status" value="1"/>
</dbReference>
<evidence type="ECO:0000256" key="4">
    <source>
        <dbReference type="ARBA" id="ARBA00023136"/>
    </source>
</evidence>
<dbReference type="Pfam" id="PF03782">
    <property type="entry name" value="AMOP"/>
    <property type="match status" value="1"/>
</dbReference>
<dbReference type="GO" id="GO:0016020">
    <property type="term" value="C:membrane"/>
    <property type="evidence" value="ECO:0007669"/>
    <property type="project" value="UniProtKB-SubCell"/>
</dbReference>
<evidence type="ECO:0000259" key="10">
    <source>
        <dbReference type="PROSITE" id="PS51233"/>
    </source>
</evidence>
<feature type="region of interest" description="Disordered" evidence="6">
    <location>
        <begin position="1105"/>
        <end position="1126"/>
    </location>
</feature>
<dbReference type="InterPro" id="IPR003886">
    <property type="entry name" value="NIDO_dom"/>
</dbReference>
<keyword evidence="4 7" id="KW-0472">Membrane</keyword>
<feature type="region of interest" description="Disordered" evidence="6">
    <location>
        <begin position="1139"/>
        <end position="1162"/>
    </location>
</feature>
<dbReference type="Pfam" id="PF23263">
    <property type="entry name" value="C8-3_MUC4"/>
    <property type="match status" value="1"/>
</dbReference>
<keyword evidence="5" id="KW-1015">Disulfide bond</keyword>
<comment type="subcellular location">
    <subcellularLocation>
        <location evidence="1">Membrane</location>
    </subcellularLocation>
</comment>
<feature type="domain" description="AMOP" evidence="9">
    <location>
        <begin position="524"/>
        <end position="673"/>
    </location>
</feature>
<keyword evidence="12" id="KW-1185">Reference proteome</keyword>
<keyword evidence="3 7" id="KW-1133">Transmembrane helix</keyword>
<evidence type="ECO:0000256" key="1">
    <source>
        <dbReference type="ARBA" id="ARBA00004370"/>
    </source>
</evidence>
<keyword evidence="8" id="KW-0732">Signal</keyword>
<dbReference type="PANTHER" id="PTHR13802:SF64">
    <property type="entry name" value="DENDRITE EXTENSION DEFECTIVE PROTEIN 1"/>
    <property type="match status" value="1"/>
</dbReference>
<evidence type="ECO:0000256" key="6">
    <source>
        <dbReference type="SAM" id="MobiDB-lite"/>
    </source>
</evidence>
<evidence type="ECO:0000256" key="8">
    <source>
        <dbReference type="SAM" id="SignalP"/>
    </source>
</evidence>
<evidence type="ECO:0000313" key="12">
    <source>
        <dbReference type="Proteomes" id="UP001233172"/>
    </source>
</evidence>
<dbReference type="InterPro" id="IPR005533">
    <property type="entry name" value="AMOP_dom"/>
</dbReference>
<proteinExistence type="predicted"/>